<dbReference type="KEGG" id="hhg:XM38_010520"/>
<reference evidence="2 3" key="1">
    <citation type="journal article" date="2016" name="Biochim. Biophys. Acta">
        <title>Characterization of red-shifted phycobilisomes isolated from the chlorophyll f-containing cyanobacterium Halomicronema hongdechloris.</title>
        <authorList>
            <person name="Li Y."/>
            <person name="Lin Y."/>
            <person name="Garvey C.J."/>
            <person name="Birch D."/>
            <person name="Corkery R.W."/>
            <person name="Loughlin P.C."/>
            <person name="Scheer H."/>
            <person name="Willows R.D."/>
            <person name="Chen M."/>
        </authorList>
    </citation>
    <scope>NUCLEOTIDE SEQUENCE [LARGE SCALE GENOMIC DNA]</scope>
    <source>
        <strain evidence="2 3">C2206</strain>
    </source>
</reference>
<accession>A0A1Z3HIH2</accession>
<proteinExistence type="predicted"/>
<sequence length="83" mass="8737">MAASHPLKGLELLDCAKSNAEQGVAIAAHQCGYGSDIEGFARSLKRTCEDIGVDIESLGDLITPPDRQEGRGLDIAPDSTNIL</sequence>
<feature type="region of interest" description="Disordered" evidence="1">
    <location>
        <begin position="59"/>
        <end position="83"/>
    </location>
</feature>
<dbReference type="AlphaFoldDB" id="A0A1Z3HIH2"/>
<protein>
    <submittedName>
        <fullName evidence="2">Uncharacterized protein</fullName>
    </submittedName>
</protein>
<dbReference type="Proteomes" id="UP000191901">
    <property type="component" value="Chromosome"/>
</dbReference>
<dbReference type="STRING" id="1641165.XM38_04815"/>
<dbReference type="EMBL" id="CP021983">
    <property type="protein sequence ID" value="ASC70122.1"/>
    <property type="molecule type" value="Genomic_DNA"/>
</dbReference>
<evidence type="ECO:0000256" key="1">
    <source>
        <dbReference type="SAM" id="MobiDB-lite"/>
    </source>
</evidence>
<organism evidence="2 3">
    <name type="scientific">Halomicronema hongdechloris C2206</name>
    <dbReference type="NCBI Taxonomy" id="1641165"/>
    <lineage>
        <taxon>Bacteria</taxon>
        <taxon>Bacillati</taxon>
        <taxon>Cyanobacteriota</taxon>
        <taxon>Cyanophyceae</taxon>
        <taxon>Nodosilineales</taxon>
        <taxon>Nodosilineaceae</taxon>
        <taxon>Halomicronema</taxon>
    </lineage>
</organism>
<dbReference type="RefSeq" id="WP_088429262.1">
    <property type="nucleotide sequence ID" value="NZ_CP021983.2"/>
</dbReference>
<evidence type="ECO:0000313" key="2">
    <source>
        <dbReference type="EMBL" id="ASC70122.1"/>
    </source>
</evidence>
<name>A0A1Z3HIH2_9CYAN</name>
<evidence type="ECO:0000313" key="3">
    <source>
        <dbReference type="Proteomes" id="UP000191901"/>
    </source>
</evidence>
<keyword evidence="3" id="KW-1185">Reference proteome</keyword>
<dbReference type="OrthoDB" id="466434at2"/>
<gene>
    <name evidence="2" type="ORF">XM38_010520</name>
</gene>